<dbReference type="RefSeq" id="WP_162222003.1">
    <property type="nucleotide sequence ID" value="NZ_JANJZM010000020.1"/>
</dbReference>
<organism evidence="1 2">
    <name type="scientific">Anaerotruncus colihominis</name>
    <dbReference type="NCBI Taxonomy" id="169435"/>
    <lineage>
        <taxon>Bacteria</taxon>
        <taxon>Bacillati</taxon>
        <taxon>Bacillota</taxon>
        <taxon>Clostridia</taxon>
        <taxon>Eubacteriales</taxon>
        <taxon>Oscillospiraceae</taxon>
        <taxon>Anaerotruncus</taxon>
    </lineage>
</organism>
<comment type="caution">
    <text evidence="1">The sequence shown here is derived from an EMBL/GenBank/DDBJ whole genome shotgun (WGS) entry which is preliminary data.</text>
</comment>
<evidence type="ECO:0000313" key="2">
    <source>
        <dbReference type="Proteomes" id="UP000462501"/>
    </source>
</evidence>
<name>A0A845T3R3_9FIRM</name>
<dbReference type="Proteomes" id="UP000462501">
    <property type="component" value="Unassembled WGS sequence"/>
</dbReference>
<dbReference type="EMBL" id="VIQT01000024">
    <property type="protein sequence ID" value="NDO40737.1"/>
    <property type="molecule type" value="Genomic_DNA"/>
</dbReference>
<accession>A0A845T3R3</accession>
<dbReference type="AlphaFoldDB" id="A0A845T3R3"/>
<proteinExistence type="predicted"/>
<dbReference type="InterPro" id="IPR036388">
    <property type="entry name" value="WH-like_DNA-bd_sf"/>
</dbReference>
<sequence>MADREHTPAAKKAVYLDKQTFATIMCMIPAGKLTTQEAICEMWARRKGADFCEIEGDGIMPFDKKLFWRPADIQRVDFITELKDYGKPDRDSLIPYWRMISLRGMLIDYGRYFDKEAQKELLEREGHVIEQPDPNKRLYRVQNYKAALFDLNKLIINE</sequence>
<reference evidence="1 2" key="1">
    <citation type="submission" date="2019-06" db="EMBL/GenBank/DDBJ databases">
        <title>Draft genome sequences of 15 bacterial species constituting the stable defined intestinal microbiota of the GM15 gnotobiotic mouse model.</title>
        <authorList>
            <person name="Elie C."/>
            <person name="Mathieu A."/>
            <person name="Saliou A."/>
            <person name="Darnaud M."/>
            <person name="Leulier F."/>
            <person name="Tamellini A."/>
        </authorList>
    </citation>
    <scope>NUCLEOTIDE SEQUENCE [LARGE SCALE GENOMIC DNA]</scope>
    <source>
        <strain evidence="1 2">JM4-15</strain>
    </source>
</reference>
<evidence type="ECO:0000313" key="1">
    <source>
        <dbReference type="EMBL" id="NDO40737.1"/>
    </source>
</evidence>
<dbReference type="Gene3D" id="1.10.10.10">
    <property type="entry name" value="Winged helix-like DNA-binding domain superfamily/Winged helix DNA-binding domain"/>
    <property type="match status" value="1"/>
</dbReference>
<protein>
    <submittedName>
        <fullName evidence="1">Uncharacterized protein</fullName>
    </submittedName>
</protein>
<gene>
    <name evidence="1" type="ORF">FMM72_16235</name>
</gene>